<evidence type="ECO:0000256" key="8">
    <source>
        <dbReference type="SAM" id="Phobius"/>
    </source>
</evidence>
<feature type="transmembrane region" description="Helical" evidence="8">
    <location>
        <begin position="470"/>
        <end position="497"/>
    </location>
</feature>
<dbReference type="HOGENOM" id="CLU_244353_0_0_1"/>
<evidence type="ECO:0000313" key="10">
    <source>
        <dbReference type="Proteomes" id="UP000005238"/>
    </source>
</evidence>
<dbReference type="VEuPathDB" id="FungiDB:KRP22_6768"/>
<dbReference type="VEuPathDB" id="FungiDB:KRP23_10294"/>
<dbReference type="GO" id="GO:0000481">
    <property type="term" value="P:maturation of 5S rRNA"/>
    <property type="evidence" value="ECO:0000318"/>
    <property type="project" value="GO_Central"/>
</dbReference>
<feature type="coiled-coil region" evidence="6">
    <location>
        <begin position="801"/>
        <end position="828"/>
    </location>
</feature>
<feature type="compositionally biased region" description="Basic and acidic residues" evidence="7">
    <location>
        <begin position="1307"/>
        <end position="1322"/>
    </location>
</feature>
<dbReference type="InParanoid" id="H3GIC6"/>
<dbReference type="VEuPathDB" id="FungiDB:KRP22_6767"/>
<dbReference type="InterPro" id="IPR005011">
    <property type="entry name" value="SNU66/SART1"/>
</dbReference>
<keyword evidence="5" id="KW-0539">Nucleus</keyword>
<keyword evidence="4" id="KW-0508">mRNA splicing</keyword>
<reference evidence="9" key="2">
    <citation type="submission" date="2015-06" db="UniProtKB">
        <authorList>
            <consortium name="EnsemblProtists"/>
        </authorList>
    </citation>
    <scope>IDENTIFICATION</scope>
    <source>
        <strain evidence="9">Pr102</strain>
    </source>
</reference>
<feature type="coiled-coil region" evidence="6">
    <location>
        <begin position="1495"/>
        <end position="1522"/>
    </location>
</feature>
<organism evidence="9 10">
    <name type="scientific">Phytophthora ramorum</name>
    <name type="common">Sudden oak death agent</name>
    <dbReference type="NCBI Taxonomy" id="164328"/>
    <lineage>
        <taxon>Eukaryota</taxon>
        <taxon>Sar</taxon>
        <taxon>Stramenopiles</taxon>
        <taxon>Oomycota</taxon>
        <taxon>Peronosporomycetes</taxon>
        <taxon>Peronosporales</taxon>
        <taxon>Peronosporaceae</taxon>
        <taxon>Phytophthora</taxon>
    </lineage>
</organism>
<feature type="compositionally biased region" description="Low complexity" evidence="7">
    <location>
        <begin position="1150"/>
        <end position="1161"/>
    </location>
</feature>
<keyword evidence="10" id="KW-1185">Reference proteome</keyword>
<feature type="region of interest" description="Disordered" evidence="7">
    <location>
        <begin position="1295"/>
        <end position="1346"/>
    </location>
</feature>
<dbReference type="GO" id="GO:0046540">
    <property type="term" value="C:U4/U6 x U5 tri-snRNP complex"/>
    <property type="evidence" value="ECO:0000318"/>
    <property type="project" value="GO_Central"/>
</dbReference>
<dbReference type="STRING" id="164328.H3GIC6"/>
<dbReference type="Proteomes" id="UP000005238">
    <property type="component" value="Unassembled WGS sequence"/>
</dbReference>
<dbReference type="PANTHER" id="PTHR14152">
    <property type="entry name" value="SQUAMOUS CELL CARCINOMA ANTIGEN RECOGNISED BY CYTOTOXIC T LYMPHOCYTES"/>
    <property type="match status" value="1"/>
</dbReference>
<feature type="compositionally biased region" description="Basic residues" evidence="7">
    <location>
        <begin position="1052"/>
        <end position="1069"/>
    </location>
</feature>
<feature type="transmembrane region" description="Helical" evidence="8">
    <location>
        <begin position="518"/>
        <end position="538"/>
    </location>
</feature>
<feature type="compositionally biased region" description="Basic and acidic residues" evidence="7">
    <location>
        <begin position="1038"/>
        <end position="1047"/>
    </location>
</feature>
<reference evidence="10" key="1">
    <citation type="journal article" date="2006" name="Science">
        <title>Phytophthora genome sequences uncover evolutionary origins and mechanisms of pathogenesis.</title>
        <authorList>
            <person name="Tyler B.M."/>
            <person name="Tripathy S."/>
            <person name="Zhang X."/>
            <person name="Dehal P."/>
            <person name="Jiang R.H."/>
            <person name="Aerts A."/>
            <person name="Arredondo F.D."/>
            <person name="Baxter L."/>
            <person name="Bensasson D."/>
            <person name="Beynon J.L."/>
            <person name="Chapman J."/>
            <person name="Damasceno C.M."/>
            <person name="Dorrance A.E."/>
            <person name="Dou D."/>
            <person name="Dickerman A.W."/>
            <person name="Dubchak I.L."/>
            <person name="Garbelotto M."/>
            <person name="Gijzen M."/>
            <person name="Gordon S.G."/>
            <person name="Govers F."/>
            <person name="Grunwald N.J."/>
            <person name="Huang W."/>
            <person name="Ivors K.L."/>
            <person name="Jones R.W."/>
            <person name="Kamoun S."/>
            <person name="Krampis K."/>
            <person name="Lamour K.H."/>
            <person name="Lee M.K."/>
            <person name="McDonald W.H."/>
            <person name="Medina M."/>
            <person name="Meijer H.J."/>
            <person name="Nordberg E.K."/>
            <person name="Maclean D.J."/>
            <person name="Ospina-Giraldo M.D."/>
            <person name="Morris P.F."/>
            <person name="Phuntumart V."/>
            <person name="Putnam N.H."/>
            <person name="Rash S."/>
            <person name="Rose J.K."/>
            <person name="Sakihama Y."/>
            <person name="Salamov A.A."/>
            <person name="Savidor A."/>
            <person name="Scheuring C.F."/>
            <person name="Smith B.M."/>
            <person name="Sobral B.W."/>
            <person name="Terry A."/>
            <person name="Torto-Alalibo T.A."/>
            <person name="Win J."/>
            <person name="Xu Z."/>
            <person name="Zhang H."/>
            <person name="Grigoriev I.V."/>
            <person name="Rokhsar D.S."/>
            <person name="Boore J.L."/>
        </authorList>
    </citation>
    <scope>NUCLEOTIDE SEQUENCE [LARGE SCALE GENOMIC DNA]</scope>
    <source>
        <strain evidence="10">Pr102</strain>
    </source>
</reference>
<comment type="subcellular location">
    <subcellularLocation>
        <location evidence="1">Nucleus</location>
    </subcellularLocation>
</comment>
<feature type="region of interest" description="Disordered" evidence="7">
    <location>
        <begin position="1038"/>
        <end position="1178"/>
    </location>
</feature>
<dbReference type="EMBL" id="DS566011">
    <property type="status" value="NOT_ANNOTATED_CDS"/>
    <property type="molecule type" value="Genomic_DNA"/>
</dbReference>
<keyword evidence="8" id="KW-0472">Membrane</keyword>
<evidence type="ECO:0000256" key="7">
    <source>
        <dbReference type="SAM" id="MobiDB-lite"/>
    </source>
</evidence>
<feature type="transmembrane region" description="Helical" evidence="8">
    <location>
        <begin position="580"/>
        <end position="600"/>
    </location>
</feature>
<evidence type="ECO:0000256" key="1">
    <source>
        <dbReference type="ARBA" id="ARBA00004123"/>
    </source>
</evidence>
<keyword evidence="8" id="KW-0812">Transmembrane</keyword>
<protein>
    <submittedName>
        <fullName evidence="9">Uncharacterized protein</fullName>
    </submittedName>
</protein>
<keyword evidence="3" id="KW-0507">mRNA processing</keyword>
<dbReference type="EnsemblProtists" id="Phyra75796">
    <property type="protein sequence ID" value="Phyra75796"/>
    <property type="gene ID" value="Phyra75796"/>
</dbReference>
<evidence type="ECO:0000256" key="5">
    <source>
        <dbReference type="ARBA" id="ARBA00023242"/>
    </source>
</evidence>
<dbReference type="VEuPathDB" id="FungiDB:KRP22_6769"/>
<proteinExistence type="inferred from homology"/>
<keyword evidence="8" id="KW-1133">Transmembrane helix</keyword>
<dbReference type="Pfam" id="PF03343">
    <property type="entry name" value="SART-1"/>
    <property type="match status" value="2"/>
</dbReference>
<evidence type="ECO:0000256" key="3">
    <source>
        <dbReference type="ARBA" id="ARBA00022664"/>
    </source>
</evidence>
<dbReference type="VEuPathDB" id="FungiDB:KRP23_10296"/>
<dbReference type="VEuPathDB" id="FungiDB:KRP23_10295"/>
<accession>H3GIC6</accession>
<dbReference type="PANTHER" id="PTHR14152:SF5">
    <property type="entry name" value="U4_U6.U5 TRI-SNRNP-ASSOCIATED PROTEIN 1"/>
    <property type="match status" value="1"/>
</dbReference>
<feature type="compositionally biased region" description="Acidic residues" evidence="7">
    <location>
        <begin position="1323"/>
        <end position="1341"/>
    </location>
</feature>
<name>H3GIC6_PHYRM</name>
<feature type="transmembrane region" description="Helical" evidence="8">
    <location>
        <begin position="38"/>
        <end position="60"/>
    </location>
</feature>
<dbReference type="InterPro" id="IPR045347">
    <property type="entry name" value="HIND"/>
</dbReference>
<evidence type="ECO:0000256" key="6">
    <source>
        <dbReference type="SAM" id="Coils"/>
    </source>
</evidence>
<evidence type="ECO:0000256" key="2">
    <source>
        <dbReference type="ARBA" id="ARBA00006076"/>
    </source>
</evidence>
<comment type="similarity">
    <text evidence="2">Belongs to the SNU66/SART1 family.</text>
</comment>
<feature type="region of interest" description="Disordered" evidence="7">
    <location>
        <begin position="1222"/>
        <end position="1249"/>
    </location>
</feature>
<dbReference type="GO" id="GO:0045292">
    <property type="term" value="P:mRNA cis splicing, via spliceosome"/>
    <property type="evidence" value="ECO:0000318"/>
    <property type="project" value="GO_Central"/>
</dbReference>
<feature type="region of interest" description="Disordered" evidence="7">
    <location>
        <begin position="723"/>
        <end position="773"/>
    </location>
</feature>
<feature type="transmembrane region" description="Helical" evidence="8">
    <location>
        <begin position="406"/>
        <end position="428"/>
    </location>
</feature>
<sequence>MTSPDGQDVSEYWAEEYYRQQVEAGKTHGWKNLLHPTAIAAFLAITGRIVIGPLAMLLLFTVTGYLSDASVLIQADQSIFAFTERDGSMAGGCTGCLGPCKIVMLKYTLLKGVAIASAPTFFTLTSIAPNVSLYDFSPLSDEVLAFADALDVNGTLCQSSFNEWGTAPIVVTGTAQELFNIIRIAELNLSPQMVRELELAIEHADECISKWTMMSVVRLFQYPTSAGSAEFGHIPAVDTHVFPDYTECRPDVELNDDLVGSKLVLETEGEDLLAVVPDELTLFPYSFTSSLPPISRIVPADKAKTKNGATTVVESSLRGYYGGCRVRAVNTTGVYIEDTCEMSKHWLSYGLMVHSPDDIPLCSTGDVCIHNFFNSLWEWEHYITADKPNRVGMNLNTFRSRYADTVAISVLPGVVVMQMLLMGIISLYQVMSHKRSVLLTQIWAYRCQNGRMQVVYLAQITYHLIYNSDLYMLGLATGTLTGESIANLTCCVFAFSYSSINLMKARSGDQQLDRHFRLIWEAMQLVITSCVGFLLLSWQKAPFESILAQNAEILRKTSERGAKYCGLNDACVLFTVNMPIVIAVLSVGVGVVAVITSFLMMKMSPKMKSVVRSARLSVGGANVTQKVAVSDSNSKKQTVYETNSTENDHLTSFERNCIGAPFHKLFWDCDDMAYVMYKGYLYYGEHIYQASSVMLLLIARLLPQKVLRTFNVLILRCRSRSASPGRARRRGGLSSSSRRDRHVSSSRRRSRSRSRRREEPRAAPDDKKGDISLSIEETNKLRVSLGLKPLSVGPSKKEQAVVSVQKSSEQLEAERAQLQLKRKLQQSKTRRELTQKLAGKSLGEQLRADLETQKKGEKNHEALEWVKQSRKKKKEEKVVTQESESYDAAALAGLTVGHSLDTFEDGEEVVLTLKDSRVLGQDGKDLNDEEDELVNVELSEKDRRAAHQARAKRAAMPVYSGYDDDEFVEMGNPRKMKKNGPKLLAHYDEEQDAVDADAARKFKLDAAGGSVVLQDEGKQEEEEDVAVISLAMDRTRRAEDYYTKEEVEAQFAKHKKGKKLRKKKKRSRRHHDEDLGENDAAEVQLGTGAAEKDSGDAASLVAQLEQEAMQAGESALKDRGKRKRSRRDDDKDPDEEENLLRFQEAREKANAAASEALAASSGKRRMKRRPIDDSEIVDDSAAIEMELGASLARARQLAQQQTQNQVPVAPTTSEDRIAQLVSQTISNEDDTTPAVPTDTTEDIAMNGSANHYSKPVGHVFGEMTSNTVVFNEATDFETRLRDAMEKRAAQFQVAAGGTTMPTTSVNEKPEKATAAEEQKQGEDMEIDEETKDEDNDEDEANEKEVWGEEQPLVGTGMGATLALLRKTGDLRQTRVERQTGRANDTRDRNFEDDLRVKNGVKLDYRDEFGRLLTKKEAFRMLSYKFHGQEPGKKKKEKRLKQLKEELKAQKLLSGEGSTKMMKVLEKKQKHSKEAHVVLSSERASALVDSASQPDILALIRENERLEVENRDVQDDKIELRRKLTDVKKLRRADETESTKLRNRFNERRVAAEIVKLEKEVAVLKMEKKVRDKNRLLALQRQIQKNHGCINQKKFRSECDQ</sequence>
<feature type="compositionally biased region" description="Basic and acidic residues" evidence="7">
    <location>
        <begin position="756"/>
        <end position="770"/>
    </location>
</feature>
<keyword evidence="6" id="KW-0175">Coiled coil</keyword>
<evidence type="ECO:0000256" key="4">
    <source>
        <dbReference type="ARBA" id="ARBA00023187"/>
    </source>
</evidence>
<dbReference type="Pfam" id="PF19252">
    <property type="entry name" value="HIND"/>
    <property type="match status" value="1"/>
</dbReference>
<feature type="compositionally biased region" description="Basic residues" evidence="7">
    <location>
        <begin position="739"/>
        <end position="755"/>
    </location>
</feature>
<dbReference type="eggNOG" id="KOG2217">
    <property type="taxonomic scope" value="Eukaryota"/>
</dbReference>
<feature type="transmembrane region" description="Helical" evidence="8">
    <location>
        <begin position="680"/>
        <end position="702"/>
    </location>
</feature>
<evidence type="ECO:0000313" key="9">
    <source>
        <dbReference type="EnsemblProtists" id="Phyra75796"/>
    </source>
</evidence>